<dbReference type="EMBL" id="UINC01068397">
    <property type="protein sequence ID" value="SVC00998.1"/>
    <property type="molecule type" value="Genomic_DNA"/>
</dbReference>
<evidence type="ECO:0000313" key="1">
    <source>
        <dbReference type="EMBL" id="SVC00998.1"/>
    </source>
</evidence>
<name>A0A382IN49_9ZZZZ</name>
<reference evidence="1" key="1">
    <citation type="submission" date="2018-05" db="EMBL/GenBank/DDBJ databases">
        <authorList>
            <person name="Lanie J.A."/>
            <person name="Ng W.-L."/>
            <person name="Kazmierczak K.M."/>
            <person name="Andrzejewski T.M."/>
            <person name="Davidsen T.M."/>
            <person name="Wayne K.J."/>
            <person name="Tettelin H."/>
            <person name="Glass J.I."/>
            <person name="Rusch D."/>
            <person name="Podicherti R."/>
            <person name="Tsui H.-C.T."/>
            <person name="Winkler M.E."/>
        </authorList>
    </citation>
    <scope>NUCLEOTIDE SEQUENCE</scope>
</reference>
<gene>
    <name evidence="1" type="ORF">METZ01_LOCUS253852</name>
</gene>
<protein>
    <submittedName>
        <fullName evidence="1">Uncharacterized protein</fullName>
    </submittedName>
</protein>
<sequence length="49" mass="5341">MITTHVKTESKPVEQLNDAADGQIELNPVEPPISARSSVCARIYGITLF</sequence>
<dbReference type="AlphaFoldDB" id="A0A382IN49"/>
<organism evidence="1">
    <name type="scientific">marine metagenome</name>
    <dbReference type="NCBI Taxonomy" id="408172"/>
    <lineage>
        <taxon>unclassified sequences</taxon>
        <taxon>metagenomes</taxon>
        <taxon>ecological metagenomes</taxon>
    </lineage>
</organism>
<proteinExistence type="predicted"/>
<accession>A0A382IN49</accession>